<evidence type="ECO:0000313" key="2">
    <source>
        <dbReference type="EMBL" id="CDU16178.1"/>
    </source>
</evidence>
<dbReference type="InterPro" id="IPR023393">
    <property type="entry name" value="START-like_dom_sf"/>
</dbReference>
<dbReference type="VEuPathDB" id="PlasmoDB:Py17XNL_000202730"/>
<protein>
    <submittedName>
        <fullName evidence="2">Fam-a protein</fullName>
    </submittedName>
</protein>
<dbReference type="AlphaFoldDB" id="A0A078K0E5"/>
<organism evidence="2 5">
    <name type="scientific">Plasmodium yoelii</name>
    <dbReference type="NCBI Taxonomy" id="5861"/>
    <lineage>
        <taxon>Eukaryota</taxon>
        <taxon>Sar</taxon>
        <taxon>Alveolata</taxon>
        <taxon>Apicomplexa</taxon>
        <taxon>Aconoidasida</taxon>
        <taxon>Haemosporida</taxon>
        <taxon>Plasmodiidae</taxon>
        <taxon>Plasmodium</taxon>
        <taxon>Plasmodium (Vinckeia)</taxon>
    </lineage>
</organism>
<dbReference type="Proteomes" id="UP000072904">
    <property type="component" value="Chromosome 2"/>
</dbReference>
<evidence type="ECO:0000256" key="1">
    <source>
        <dbReference type="SAM" id="SignalP"/>
    </source>
</evidence>
<dbReference type="KEGG" id="pyo:PY17X_0216600"/>
<dbReference type="NCBIfam" id="TIGR01599">
    <property type="entry name" value="PYST-A"/>
    <property type="match status" value="1"/>
</dbReference>
<gene>
    <name evidence="3" type="ORF">PY17X_0216600</name>
    <name evidence="2" type="ORF">PYYM_0218100</name>
</gene>
<dbReference type="VEuPathDB" id="PlasmoDB:PYYM_0218100"/>
<dbReference type="GeneID" id="3854345"/>
<feature type="signal peptide" evidence="1">
    <location>
        <begin position="1"/>
        <end position="25"/>
    </location>
</feature>
<reference evidence="3" key="4">
    <citation type="submission" date="2019-05" db="EMBL/GenBank/DDBJ databases">
        <authorList>
            <consortium name="Pathogen Informatics"/>
        </authorList>
    </citation>
    <scope>NUCLEOTIDE SEQUENCE</scope>
    <source>
        <strain evidence="3">17X</strain>
    </source>
</reference>
<dbReference type="VEuPathDB" id="PlasmoDB:PY17X_0216600"/>
<reference evidence="2" key="3">
    <citation type="submission" date="2014-05" db="EMBL/GenBank/DDBJ databases">
        <authorList>
            <person name="Aslett A.Martin."/>
            <person name="De Silva Nishadi"/>
        </authorList>
    </citation>
    <scope>NUCLEOTIDE SEQUENCE</scope>
    <source>
        <strain evidence="2">YM</strain>
    </source>
</reference>
<dbReference type="SUPFAM" id="SSF55961">
    <property type="entry name" value="Bet v1-like"/>
    <property type="match status" value="1"/>
</dbReference>
<sequence>MNKGRMKIVFAILVVFTYVSNKALGNKTIPSIRPVVHNPDELYKQNMHLLCTNPEEAQQAAEVMDEARKRFLHYATSNYNYNLYENYSENASSYFRKYKNHTDIGKFHIKIYYPHAYDEIVNILWDPNGPKKYDSDLISGKVVRVYDPNLLMIQKSQRCYTTLFNRYFYALSAKYKVSEDTTIIVMASANINDHNKKNVKKYENVIVTSANSFKTDVDSEKEIRKGKLKKMFVNLSGYLITKHDKYVEIIHIDSVSDNIPIASEWYILLSKSERMGILLDLDNYIDDKYTFPPKSL</sequence>
<evidence type="ECO:0000313" key="5">
    <source>
        <dbReference type="Proteomes" id="UP000072904"/>
    </source>
</evidence>
<reference evidence="4 5" key="1">
    <citation type="journal article" date="2014" name="BMC Biol.">
        <title>A comprehensive evaluation of rodent malaria parasite genomes and gene expression.</title>
        <authorList>
            <person name="Otto T.D."/>
            <person name="Bohme U."/>
            <person name="Jackson A.P."/>
            <person name="Hunt M."/>
            <person name="Franke-Fayard B."/>
            <person name="Hoeijmakers W.A."/>
            <person name="Religa A.A."/>
            <person name="Robertson L."/>
            <person name="Sanders M."/>
            <person name="Ogun S.A."/>
            <person name="Cunningham D."/>
            <person name="Erhart A."/>
            <person name="Billker O."/>
            <person name="Khan S.M."/>
            <person name="Stunnenberg H.G."/>
            <person name="Langhorne J."/>
            <person name="Holder A.A."/>
            <person name="Waters A.P."/>
            <person name="Newbold C.I."/>
            <person name="Pain A."/>
            <person name="Berriman M."/>
            <person name="Janse C.J."/>
        </authorList>
    </citation>
    <scope>NUCLEOTIDE SEQUENCE [LARGE SCALE GENOMIC DNA]</scope>
    <source>
        <strain evidence="3 4">17X</strain>
        <strain evidence="2 5">YM</strain>
    </source>
</reference>
<evidence type="ECO:0000313" key="3">
    <source>
        <dbReference type="EMBL" id="VTZ71826.1"/>
    </source>
</evidence>
<dbReference type="RefSeq" id="XP_022811398.1">
    <property type="nucleotide sequence ID" value="XM_022957999.1"/>
</dbReference>
<dbReference type="Gene3D" id="3.30.530.20">
    <property type="match status" value="1"/>
</dbReference>
<dbReference type="EMBL" id="LK934630">
    <property type="protein sequence ID" value="CDU16178.1"/>
    <property type="molecule type" value="Genomic_DNA"/>
</dbReference>
<proteinExistence type="predicted"/>
<dbReference type="InterPro" id="IPR006486">
    <property type="entry name" value="PYST_A"/>
</dbReference>
<feature type="chain" id="PRO_5014502067" evidence="1">
    <location>
        <begin position="26"/>
        <end position="296"/>
    </location>
</feature>
<dbReference type="EMBL" id="LM993656">
    <property type="protein sequence ID" value="VTZ71826.1"/>
    <property type="molecule type" value="Genomic_DNA"/>
</dbReference>
<name>A0A078K0E5_PLAYE</name>
<accession>A0A078K0E5</accession>
<reference evidence="3" key="2">
    <citation type="submission" date="2014-05" db="EMBL/GenBank/DDBJ databases">
        <authorList>
            <person name="Aslett M.A."/>
            <person name="De Silva N."/>
        </authorList>
    </citation>
    <scope>NUCLEOTIDE SEQUENCE</scope>
    <source>
        <strain evidence="3">17X</strain>
    </source>
</reference>
<evidence type="ECO:0000313" key="4">
    <source>
        <dbReference type="Proteomes" id="UP000072874"/>
    </source>
</evidence>
<dbReference type="Proteomes" id="UP000072874">
    <property type="component" value="Chromosome 2"/>
</dbReference>
<dbReference type="VEuPathDB" id="PlasmoDB:PY07106"/>
<dbReference type="OrthoDB" id="369536at2759"/>
<keyword evidence="1" id="KW-0732">Signal</keyword>